<keyword evidence="3" id="KW-0472">Membrane</keyword>
<dbReference type="Gene3D" id="3.40.50.2000">
    <property type="entry name" value="Glycogen Phosphorylase B"/>
    <property type="match status" value="1"/>
</dbReference>
<reference evidence="5 6" key="1">
    <citation type="journal article" date="2018" name="Plant J.">
        <title>Genome sequences of Chlorella sorokiniana UTEX 1602 and Micractinium conductrix SAG 241.80: implications to maltose excretion by a green alga.</title>
        <authorList>
            <person name="Arriola M.B."/>
            <person name="Velmurugan N."/>
            <person name="Zhang Y."/>
            <person name="Plunkett M.H."/>
            <person name="Hondzo H."/>
            <person name="Barney B.M."/>
        </authorList>
    </citation>
    <scope>NUCLEOTIDE SEQUENCE [LARGE SCALE GENOMIC DNA]</scope>
    <source>
        <strain evidence="6">UTEX 1602</strain>
    </source>
</reference>
<dbReference type="Pfam" id="PF16994">
    <property type="entry name" value="Glyco_trans_4_5"/>
    <property type="match status" value="1"/>
</dbReference>
<keyword evidence="1" id="KW-0328">Glycosyltransferase</keyword>
<dbReference type="InterPro" id="IPR015915">
    <property type="entry name" value="Kelch-typ_b-propeller"/>
</dbReference>
<dbReference type="InterPro" id="IPR001296">
    <property type="entry name" value="Glyco_trans_1"/>
</dbReference>
<evidence type="ECO:0000256" key="1">
    <source>
        <dbReference type="ARBA" id="ARBA00022676"/>
    </source>
</evidence>
<evidence type="ECO:0000259" key="4">
    <source>
        <dbReference type="Pfam" id="PF00534"/>
    </source>
</evidence>
<proteinExistence type="predicted"/>
<feature type="transmembrane region" description="Helical" evidence="3">
    <location>
        <begin position="21"/>
        <end position="39"/>
    </location>
</feature>
<protein>
    <submittedName>
        <fullName evidence="5">CAZy family GT4</fullName>
    </submittedName>
</protein>
<dbReference type="InterPro" id="IPR041693">
    <property type="entry name" value="Glyco_trans_4_5"/>
</dbReference>
<organism evidence="5 6">
    <name type="scientific">Chlorella sorokiniana</name>
    <name type="common">Freshwater green alga</name>
    <dbReference type="NCBI Taxonomy" id="3076"/>
    <lineage>
        <taxon>Eukaryota</taxon>
        <taxon>Viridiplantae</taxon>
        <taxon>Chlorophyta</taxon>
        <taxon>core chlorophytes</taxon>
        <taxon>Trebouxiophyceae</taxon>
        <taxon>Chlorellales</taxon>
        <taxon>Chlorellaceae</taxon>
        <taxon>Chlorella clade</taxon>
        <taxon>Chlorella</taxon>
    </lineage>
</organism>
<evidence type="ECO:0000313" key="6">
    <source>
        <dbReference type="Proteomes" id="UP000239899"/>
    </source>
</evidence>
<dbReference type="GO" id="GO:0016757">
    <property type="term" value="F:glycosyltransferase activity"/>
    <property type="evidence" value="ECO:0007669"/>
    <property type="project" value="UniProtKB-KW"/>
</dbReference>
<keyword evidence="1" id="KW-0808">Transferase</keyword>
<feature type="region of interest" description="Disordered" evidence="2">
    <location>
        <begin position="805"/>
        <end position="834"/>
    </location>
</feature>
<sequence>MTGAGSSKKGRPPRPFRPWRLAAVLGPVLMVLAVVLNFGHSGGSAPVRVSTPEATEQVQPSVSWLRPPALPSTRSLNLLLVGHELTLTGAPGSFLEVGQSLRDQGHNITFVFLKGGDLEQAVQEAGFAYSFIPNLRAHPRLHAYAGAGCPPVALSEFDAIICNTVVVHRWFRDQVEAWGLSFLRKLVWWIRELPVGPYALATFTEGNDIQRHMLVRAAAVLCASDATRRWWEQWALQGAYTTGLDYSPLGGQQESFDRQHAPLPTTLPSIMSLRNPLPTWMWRAAGLHEQSECSRASMAWPHAALRREFRQHINATDADYVVLAVGTNEARKGTPQLVYAFAQAWLQSSRQQASAGGAGGRMLLVGLGQRMPGLATVVQQEWERMLYAAELAGDDITALASSGQPFDGAVHLVEATSNSTARLGWYAAADVQVLNAECEAFGKVTVEGMAVSLPLLATSCGGSMEIVQDGVTGLLHPTPIAGAVSDVALVQHMLLLDRRTPAGLSLSHKMGEAGCRRVLAEFSPLQHFAAAELLVRQVADAAAAAEAARSQGPTAEGLLSVAAALLPSGWATAFMPEPAIQAQVQALDLQWEWQELPAAAVVAARSSAVRVGNLLHLLSDSAWDSNAQAVPAATTIKTLDVDSMQWLDTVAEAPAGATGLRFAAGRHGSRYAYVVPGQWGDASLWSYSTARGWRRHHDLPLPLRHAWGCTLKLGPDALLVVGGEHYSNWLSRTIWLFNATDDSWTRMGHAPVYAKESVCALHRGRLVMMLGQQGADAGLSPHNATLSNRQFTAVLPLELQQLMRRAARHKPRRPSKASGKTDGSSSAKARHAHL</sequence>
<evidence type="ECO:0000313" key="5">
    <source>
        <dbReference type="EMBL" id="PRW61088.1"/>
    </source>
</evidence>
<dbReference type="PANTHER" id="PTHR47778:SF2">
    <property type="entry name" value="GLYCOSYL TRANSFERASE FAMILY 1 DOMAIN-CONTAINING PROTEIN"/>
    <property type="match status" value="1"/>
</dbReference>
<dbReference type="STRING" id="3076.A0A2P6U445"/>
<comment type="caution">
    <text evidence="5">The sequence shown here is derived from an EMBL/GenBank/DDBJ whole genome shotgun (WGS) entry which is preliminary data.</text>
</comment>
<dbReference type="Gene3D" id="2.120.10.80">
    <property type="entry name" value="Kelch-type beta propeller"/>
    <property type="match status" value="1"/>
</dbReference>
<dbReference type="OrthoDB" id="1696943at2759"/>
<dbReference type="Proteomes" id="UP000239899">
    <property type="component" value="Unassembled WGS sequence"/>
</dbReference>
<accession>A0A2P6U445</accession>
<dbReference type="AlphaFoldDB" id="A0A2P6U445"/>
<evidence type="ECO:0000256" key="3">
    <source>
        <dbReference type="SAM" id="Phobius"/>
    </source>
</evidence>
<dbReference type="CDD" id="cd03801">
    <property type="entry name" value="GT4_PimA-like"/>
    <property type="match status" value="1"/>
</dbReference>
<dbReference type="EMBL" id="LHPG02000001">
    <property type="protein sequence ID" value="PRW61088.1"/>
    <property type="molecule type" value="Genomic_DNA"/>
</dbReference>
<gene>
    <name evidence="5" type="ORF">C2E21_0398</name>
</gene>
<keyword evidence="3" id="KW-0812">Transmembrane</keyword>
<dbReference type="Pfam" id="PF00534">
    <property type="entry name" value="Glycos_transf_1"/>
    <property type="match status" value="1"/>
</dbReference>
<dbReference type="PANTHER" id="PTHR47778">
    <property type="entry name" value="BNAA05G14870D PROTEIN"/>
    <property type="match status" value="1"/>
</dbReference>
<dbReference type="SUPFAM" id="SSF53756">
    <property type="entry name" value="UDP-Glycosyltransferase/glycogen phosphorylase"/>
    <property type="match status" value="1"/>
</dbReference>
<evidence type="ECO:0000256" key="2">
    <source>
        <dbReference type="SAM" id="MobiDB-lite"/>
    </source>
</evidence>
<feature type="compositionally biased region" description="Basic residues" evidence="2">
    <location>
        <begin position="805"/>
        <end position="815"/>
    </location>
</feature>
<feature type="domain" description="Glycosyl transferase family 1" evidence="4">
    <location>
        <begin position="426"/>
        <end position="479"/>
    </location>
</feature>
<name>A0A2P6U445_CHLSO</name>
<keyword evidence="3" id="KW-1133">Transmembrane helix</keyword>
<dbReference type="SUPFAM" id="SSF117281">
    <property type="entry name" value="Kelch motif"/>
    <property type="match status" value="1"/>
</dbReference>
<keyword evidence="6" id="KW-1185">Reference proteome</keyword>